<protein>
    <recommendedName>
        <fullName evidence="9">ADP-ribosylation factor</fullName>
    </recommendedName>
</protein>
<feature type="binding site" evidence="5">
    <location>
        <position position="29"/>
    </location>
    <ligand>
        <name>Mg(2+)</name>
        <dbReference type="ChEBI" id="CHEBI:18420"/>
    </ligand>
</feature>
<dbReference type="GO" id="GO:0046872">
    <property type="term" value="F:metal ion binding"/>
    <property type="evidence" value="ECO:0007669"/>
    <property type="project" value="UniProtKB-KW"/>
</dbReference>
<feature type="binding site" evidence="4">
    <location>
        <position position="68"/>
    </location>
    <ligand>
        <name>GTP</name>
        <dbReference type="ChEBI" id="CHEBI:37565"/>
    </ligand>
</feature>
<organism evidence="7 8">
    <name type="scientific">Porphyra umbilicalis</name>
    <name type="common">Purple laver</name>
    <name type="synonym">Red alga</name>
    <dbReference type="NCBI Taxonomy" id="2786"/>
    <lineage>
        <taxon>Eukaryota</taxon>
        <taxon>Rhodophyta</taxon>
        <taxon>Bangiophyceae</taxon>
        <taxon>Bangiales</taxon>
        <taxon>Bangiaceae</taxon>
        <taxon>Porphyra</taxon>
    </lineage>
</organism>
<evidence type="ECO:0000256" key="1">
    <source>
        <dbReference type="ARBA" id="ARBA00010290"/>
    </source>
</evidence>
<keyword evidence="5" id="KW-0460">Magnesium</keyword>
<dbReference type="InterPro" id="IPR024156">
    <property type="entry name" value="Small_GTPase_ARF"/>
</dbReference>
<feature type="binding site" evidence="4">
    <location>
        <begin position="129"/>
        <end position="132"/>
    </location>
    <ligand>
        <name>GTP</name>
        <dbReference type="ChEBI" id="CHEBI:37565"/>
    </ligand>
</feature>
<dbReference type="SMART" id="SM00177">
    <property type="entry name" value="ARF"/>
    <property type="match status" value="1"/>
</dbReference>
<evidence type="ECO:0000256" key="5">
    <source>
        <dbReference type="PIRSR" id="PIRSR606689-2"/>
    </source>
</evidence>
<dbReference type="AlphaFoldDB" id="A0A1X6P3E7"/>
<dbReference type="GO" id="GO:0005525">
    <property type="term" value="F:GTP binding"/>
    <property type="evidence" value="ECO:0007669"/>
    <property type="project" value="UniProtKB-KW"/>
</dbReference>
<dbReference type="NCBIfam" id="TIGR00231">
    <property type="entry name" value="small_GTP"/>
    <property type="match status" value="1"/>
</dbReference>
<reference evidence="7 8" key="1">
    <citation type="submission" date="2017-03" db="EMBL/GenBank/DDBJ databases">
        <title>WGS assembly of Porphyra umbilicalis.</title>
        <authorList>
            <person name="Brawley S.H."/>
            <person name="Blouin N.A."/>
            <person name="Ficko-Blean E."/>
            <person name="Wheeler G.L."/>
            <person name="Lohr M."/>
            <person name="Goodson H.V."/>
            <person name="Jenkins J.W."/>
            <person name="Blaby-Haas C.E."/>
            <person name="Helliwell K.E."/>
            <person name="Chan C."/>
            <person name="Marriage T."/>
            <person name="Bhattacharya D."/>
            <person name="Klein A.S."/>
            <person name="Badis Y."/>
            <person name="Brodie J."/>
            <person name="Cao Y."/>
            <person name="Collen J."/>
            <person name="Dittami S.M."/>
            <person name="Gachon C.M."/>
            <person name="Green B.R."/>
            <person name="Karpowicz S."/>
            <person name="Kim J.W."/>
            <person name="Kudahl U."/>
            <person name="Lin S."/>
            <person name="Michel G."/>
            <person name="Mittag M."/>
            <person name="Olson B.J."/>
            <person name="Pangilinan J."/>
            <person name="Peng Y."/>
            <person name="Qiu H."/>
            <person name="Shu S."/>
            <person name="Singer J.T."/>
            <person name="Smith A.G."/>
            <person name="Sprecher B.N."/>
            <person name="Wagner V."/>
            <person name="Wang W."/>
            <person name="Wang Z.-Y."/>
            <person name="Yan J."/>
            <person name="Yarish C."/>
            <person name="Zoeuner-Riek S."/>
            <person name="Zhuang Y."/>
            <person name="Zou Y."/>
            <person name="Lindquist E.A."/>
            <person name="Grimwood J."/>
            <person name="Barry K."/>
            <person name="Rokhsar D.S."/>
            <person name="Schmutz J."/>
            <person name="Stiller J.W."/>
            <person name="Grossman A.R."/>
            <person name="Prochnik S.E."/>
        </authorList>
    </citation>
    <scope>NUCLEOTIDE SEQUENCE [LARGE SCALE GENOMIC DNA]</scope>
    <source>
        <strain evidence="7">4086291</strain>
    </source>
</reference>
<evidence type="ECO:0008006" key="9">
    <source>
        <dbReference type="Google" id="ProtNLM"/>
    </source>
</evidence>
<dbReference type="CDD" id="cd00878">
    <property type="entry name" value="Arf_Arl"/>
    <property type="match status" value="1"/>
</dbReference>
<evidence type="ECO:0000256" key="2">
    <source>
        <dbReference type="ARBA" id="ARBA00022741"/>
    </source>
</evidence>
<feature type="binding site" evidence="4">
    <location>
        <begin position="22"/>
        <end position="29"/>
    </location>
    <ligand>
        <name>GTP</name>
        <dbReference type="ChEBI" id="CHEBI:37565"/>
    </ligand>
</feature>
<dbReference type="Gene3D" id="3.40.50.300">
    <property type="entry name" value="P-loop containing nucleotide triphosphate hydrolases"/>
    <property type="match status" value="1"/>
</dbReference>
<dbReference type="PRINTS" id="PR00328">
    <property type="entry name" value="SAR1GTPBP"/>
</dbReference>
<gene>
    <name evidence="7" type="ORF">BU14_0238s0024</name>
</gene>
<dbReference type="Pfam" id="PF00025">
    <property type="entry name" value="Arf"/>
    <property type="match status" value="1"/>
</dbReference>
<keyword evidence="8" id="KW-1185">Reference proteome</keyword>
<keyword evidence="5" id="KW-0479">Metal-binding</keyword>
<keyword evidence="2 4" id="KW-0547">Nucleotide-binding</keyword>
<evidence type="ECO:0000256" key="4">
    <source>
        <dbReference type="PIRSR" id="PIRSR606689-1"/>
    </source>
</evidence>
<dbReference type="SMART" id="SM00178">
    <property type="entry name" value="SAR"/>
    <property type="match status" value="1"/>
</dbReference>
<accession>A0A1X6P3E7</accession>
<dbReference type="SUPFAM" id="SSF52540">
    <property type="entry name" value="P-loop containing nucleoside triphosphate hydrolases"/>
    <property type="match status" value="1"/>
</dbReference>
<dbReference type="InterPro" id="IPR005225">
    <property type="entry name" value="Small_GTP-bd"/>
</dbReference>
<dbReference type="PROSITE" id="PS51417">
    <property type="entry name" value="ARF"/>
    <property type="match status" value="1"/>
</dbReference>
<evidence type="ECO:0000256" key="3">
    <source>
        <dbReference type="ARBA" id="ARBA00023134"/>
    </source>
</evidence>
<dbReference type="GO" id="GO:0003924">
    <property type="term" value="F:GTPase activity"/>
    <property type="evidence" value="ECO:0007669"/>
    <property type="project" value="InterPro"/>
</dbReference>
<evidence type="ECO:0000313" key="7">
    <source>
        <dbReference type="EMBL" id="OSX75401.1"/>
    </source>
</evidence>
<evidence type="ECO:0000256" key="6">
    <source>
        <dbReference type="RuleBase" id="RU003925"/>
    </source>
</evidence>
<keyword evidence="3 4" id="KW-0342">GTP-binding</keyword>
<sequence>MGGCVPSRERRASNSRVLLLLGLDGSGATTILYQMVLGRRLETIPTLGFNHEVIRYDGLEFELWDIGGLDKMRPLWRQYSREANGIIFVVDSADRSRFPKAAEELKKFFGDGGRRSFVLPDNPLLVFANKQDVNGAASVPEIEEVLDLSSLPVRSFKVVPCCGRTGASLGIGLDWMTAELQN</sequence>
<dbReference type="FunFam" id="3.40.50.300:FF:000412">
    <property type="entry name" value="ADP-ribosylation factor 1"/>
    <property type="match status" value="1"/>
</dbReference>
<comment type="similarity">
    <text evidence="1 6">Belongs to the small GTPase superfamily. Arf family.</text>
</comment>
<feature type="binding site" evidence="5">
    <location>
        <position position="46"/>
    </location>
    <ligand>
        <name>Mg(2+)</name>
        <dbReference type="ChEBI" id="CHEBI:18420"/>
    </ligand>
</feature>
<dbReference type="PANTHER" id="PTHR11711">
    <property type="entry name" value="ADP RIBOSYLATION FACTOR-RELATED"/>
    <property type="match status" value="1"/>
</dbReference>
<proteinExistence type="inferred from homology"/>
<name>A0A1X6P3E7_PORUM</name>
<dbReference type="EMBL" id="KV918905">
    <property type="protein sequence ID" value="OSX75401.1"/>
    <property type="molecule type" value="Genomic_DNA"/>
</dbReference>
<dbReference type="InterPro" id="IPR006689">
    <property type="entry name" value="Small_GTPase_ARF/SAR"/>
</dbReference>
<dbReference type="GO" id="GO:0030010">
    <property type="term" value="P:establishment of cell polarity"/>
    <property type="evidence" value="ECO:0007669"/>
    <property type="project" value="UniProtKB-ARBA"/>
</dbReference>
<evidence type="ECO:0000313" key="8">
    <source>
        <dbReference type="Proteomes" id="UP000218209"/>
    </source>
</evidence>
<dbReference type="OrthoDB" id="2011769at2759"/>
<dbReference type="InterPro" id="IPR027417">
    <property type="entry name" value="P-loop_NTPase"/>
</dbReference>
<dbReference type="Proteomes" id="UP000218209">
    <property type="component" value="Unassembled WGS sequence"/>
</dbReference>